<feature type="region of interest" description="Disordered" evidence="6">
    <location>
        <begin position="160"/>
        <end position="183"/>
    </location>
</feature>
<evidence type="ECO:0000256" key="3">
    <source>
        <dbReference type="ARBA" id="ARBA00022833"/>
    </source>
</evidence>
<dbReference type="GO" id="GO:0043565">
    <property type="term" value="F:sequence-specific DNA binding"/>
    <property type="evidence" value="ECO:0007669"/>
    <property type="project" value="InterPro"/>
</dbReference>
<dbReference type="PROSITE" id="PS50950">
    <property type="entry name" value="ZF_THAP"/>
    <property type="match status" value="1"/>
</dbReference>
<dbReference type="Pfam" id="PF05485">
    <property type="entry name" value="THAP"/>
    <property type="match status" value="1"/>
</dbReference>
<gene>
    <name evidence="8" type="ORF">Zmor_010781</name>
</gene>
<proteinExistence type="predicted"/>
<evidence type="ECO:0000256" key="1">
    <source>
        <dbReference type="ARBA" id="ARBA00022723"/>
    </source>
</evidence>
<evidence type="ECO:0000313" key="9">
    <source>
        <dbReference type="Proteomes" id="UP001168821"/>
    </source>
</evidence>
<dbReference type="PANTHER" id="PTHR46600">
    <property type="entry name" value="THAP DOMAIN-CONTAINING"/>
    <property type="match status" value="1"/>
</dbReference>
<dbReference type="SUPFAM" id="SSF57716">
    <property type="entry name" value="Glucocorticoid receptor-like (DNA-binding domain)"/>
    <property type="match status" value="1"/>
</dbReference>
<dbReference type="SMART" id="SM00692">
    <property type="entry name" value="DM3"/>
    <property type="match status" value="1"/>
</dbReference>
<evidence type="ECO:0000256" key="5">
    <source>
        <dbReference type="PROSITE-ProRule" id="PRU00309"/>
    </source>
</evidence>
<keyword evidence="9" id="KW-1185">Reference proteome</keyword>
<evidence type="ECO:0000256" key="6">
    <source>
        <dbReference type="SAM" id="MobiDB-lite"/>
    </source>
</evidence>
<dbReference type="GO" id="GO:0008270">
    <property type="term" value="F:zinc ion binding"/>
    <property type="evidence" value="ECO:0007669"/>
    <property type="project" value="UniProtKB-KW"/>
</dbReference>
<accession>A0AA38IPA1</accession>
<keyword evidence="4 5" id="KW-0238">DNA-binding</keyword>
<evidence type="ECO:0000256" key="4">
    <source>
        <dbReference type="ARBA" id="ARBA00023125"/>
    </source>
</evidence>
<keyword evidence="3" id="KW-0862">Zinc</keyword>
<reference evidence="8" key="1">
    <citation type="journal article" date="2023" name="G3 (Bethesda)">
        <title>Whole genome assemblies of Zophobas morio and Tenebrio molitor.</title>
        <authorList>
            <person name="Kaur S."/>
            <person name="Stinson S.A."/>
            <person name="diCenzo G.C."/>
        </authorList>
    </citation>
    <scope>NUCLEOTIDE SEQUENCE</scope>
    <source>
        <strain evidence="8">QUZm001</strain>
    </source>
</reference>
<evidence type="ECO:0000259" key="7">
    <source>
        <dbReference type="PROSITE" id="PS50950"/>
    </source>
</evidence>
<dbReference type="InterPro" id="IPR026516">
    <property type="entry name" value="THAP1/10"/>
</dbReference>
<dbReference type="InterPro" id="IPR021896">
    <property type="entry name" value="THAP9-like_HTH"/>
</dbReference>
<dbReference type="AlphaFoldDB" id="A0AA38IPA1"/>
<dbReference type="InterPro" id="IPR006612">
    <property type="entry name" value="THAP_Znf"/>
</dbReference>
<sequence>MERRGGTACIVRGCSSRTCTKTLSFFRIPKNPEKDASWLNMCNRQDLLPSMNLYKNYRLCELHFEPKWYSLGCDVRKRLLSNAVPTIFPHLKRLLEDKVATEEPPQKIIFHSDVTSGEVTKQSDKPSTSDELLYSIELPDSGLSKKFEDQRELSSVCEPQHVGEPTTSAVGTQTSSLLSASTPRKTKLRETVKKLRRQLTTASQPVAIQDNHKYNPEDFESMCNKFLSKPLAEIVKVQVKLQGRSVYGRRYSAQFKEIALTIYFLGPRVYRFMSKILYLPSKRTLENMTAKIVCNPGLKNEAIFKALQLKVDTIWYVENASNRSNSKRAEFFHSYLWERRFILFLLVWEVSSRRALPSYMTLVSHKETLLTRSIVGSLGPGPARCMTSQRREPTCYRTTKFSSTNRHRKLQPFRET</sequence>
<evidence type="ECO:0000256" key="2">
    <source>
        <dbReference type="ARBA" id="ARBA00022771"/>
    </source>
</evidence>
<protein>
    <recommendedName>
        <fullName evidence="7">THAP-type domain-containing protein</fullName>
    </recommendedName>
</protein>
<feature type="domain" description="THAP-type" evidence="7">
    <location>
        <begin position="1"/>
        <end position="88"/>
    </location>
</feature>
<name>A0AA38IPA1_9CUCU</name>
<keyword evidence="1" id="KW-0479">Metal-binding</keyword>
<organism evidence="8 9">
    <name type="scientific">Zophobas morio</name>
    <dbReference type="NCBI Taxonomy" id="2755281"/>
    <lineage>
        <taxon>Eukaryota</taxon>
        <taxon>Metazoa</taxon>
        <taxon>Ecdysozoa</taxon>
        <taxon>Arthropoda</taxon>
        <taxon>Hexapoda</taxon>
        <taxon>Insecta</taxon>
        <taxon>Pterygota</taxon>
        <taxon>Neoptera</taxon>
        <taxon>Endopterygota</taxon>
        <taxon>Coleoptera</taxon>
        <taxon>Polyphaga</taxon>
        <taxon>Cucujiformia</taxon>
        <taxon>Tenebrionidae</taxon>
        <taxon>Zophobas</taxon>
    </lineage>
</organism>
<evidence type="ECO:0000313" key="8">
    <source>
        <dbReference type="EMBL" id="KAJ3659073.1"/>
    </source>
</evidence>
<dbReference type="Pfam" id="PF12017">
    <property type="entry name" value="Tnp_P_element"/>
    <property type="match status" value="1"/>
</dbReference>
<dbReference type="EMBL" id="JALNTZ010000003">
    <property type="protein sequence ID" value="KAJ3659073.1"/>
    <property type="molecule type" value="Genomic_DNA"/>
</dbReference>
<dbReference type="SMART" id="SM00980">
    <property type="entry name" value="THAP"/>
    <property type="match status" value="1"/>
</dbReference>
<dbReference type="PANTHER" id="PTHR46600:SF11">
    <property type="entry name" value="THAP DOMAIN-CONTAINING PROTEIN 10"/>
    <property type="match status" value="1"/>
</dbReference>
<feature type="compositionally biased region" description="Polar residues" evidence="6">
    <location>
        <begin position="165"/>
        <end position="183"/>
    </location>
</feature>
<dbReference type="Proteomes" id="UP001168821">
    <property type="component" value="Unassembled WGS sequence"/>
</dbReference>
<comment type="caution">
    <text evidence="8">The sequence shown here is derived from an EMBL/GenBank/DDBJ whole genome shotgun (WGS) entry which is preliminary data.</text>
</comment>
<keyword evidence="2 5" id="KW-0863">Zinc-finger</keyword>